<feature type="binding site" description="axial binding residue" evidence="6">
    <location>
        <position position="461"/>
    </location>
    <ligand>
        <name>heme</name>
        <dbReference type="ChEBI" id="CHEBI:30413"/>
    </ligand>
    <ligandPart>
        <name>Fe</name>
        <dbReference type="ChEBI" id="CHEBI:18248"/>
    </ligandPart>
</feature>
<feature type="transmembrane region" description="Helical" evidence="7">
    <location>
        <begin position="311"/>
        <end position="331"/>
    </location>
</feature>
<name>A0A5C2SLW9_9APHY</name>
<keyword evidence="7" id="KW-0472">Membrane</keyword>
<dbReference type="InterPro" id="IPR001128">
    <property type="entry name" value="Cyt_P450"/>
</dbReference>
<proteinExistence type="inferred from homology"/>
<keyword evidence="5 6" id="KW-0408">Iron</keyword>
<keyword evidence="6" id="KW-0349">Heme</keyword>
<dbReference type="InterPro" id="IPR036396">
    <property type="entry name" value="Cyt_P450_sf"/>
</dbReference>
<evidence type="ECO:0000256" key="7">
    <source>
        <dbReference type="SAM" id="Phobius"/>
    </source>
</evidence>
<dbReference type="AlphaFoldDB" id="A0A5C2SLW9"/>
<evidence type="ECO:0000256" key="4">
    <source>
        <dbReference type="ARBA" id="ARBA00023002"/>
    </source>
</evidence>
<sequence>MEHSPYLLLGPAVIALYAWSVKRPRIPKDRLPPIVDIPPEDIFSKPRDAYGQAFATYGPVIGVRRKGNLEYIVNHEHARHVLSCDRLFSFEQGSAAIMNLQPIMAFTQGKLFRDLQDFVRDGIVERIDEIVYRIWPLFQRDTKEYVDLAAEGLKTGDHPSCFNHFHNTIAETTMILLLGQNYVNERNLDIIEDVSNGMAELTGQYQNFSLIGKYIPILWILYTWVKVMLISIPFGFLRKCGPAIYSDINRYEDMLSSGKLSPKDEPRNVLFLITKTYYPGNGKRIGSLRRLYIAILLLCLISNLLSQRPLVVSSLIFAAVHTTTVVSQWVLCQLAMRPEYLAPLREELVQVLEEDEDGKLRLTAQSLREARLMDSFIREVMRLKGDTISTMRYTTCDVPLGNVIIPKGHLVTAMSTTVHENPEVFGENPREFNGFQWAEIGKEAVMTGPAHIVFGLGRFACPGRVLAVNEIKLIVMSLIARATPTLLEGKFEVADPLNTVTQPPKGTLVFQPLEKPYLQD</sequence>
<dbReference type="InterPro" id="IPR002401">
    <property type="entry name" value="Cyt_P450_E_grp-I"/>
</dbReference>
<keyword evidence="7" id="KW-1133">Transmembrane helix</keyword>
<organism evidence="8 9">
    <name type="scientific">Lentinus tigrinus ALCF2SS1-6</name>
    <dbReference type="NCBI Taxonomy" id="1328759"/>
    <lineage>
        <taxon>Eukaryota</taxon>
        <taxon>Fungi</taxon>
        <taxon>Dikarya</taxon>
        <taxon>Basidiomycota</taxon>
        <taxon>Agaricomycotina</taxon>
        <taxon>Agaricomycetes</taxon>
        <taxon>Polyporales</taxon>
        <taxon>Polyporaceae</taxon>
        <taxon>Lentinus</taxon>
    </lineage>
</organism>
<keyword evidence="9" id="KW-1185">Reference proteome</keyword>
<dbReference type="GO" id="GO:0004497">
    <property type="term" value="F:monooxygenase activity"/>
    <property type="evidence" value="ECO:0007669"/>
    <property type="project" value="InterPro"/>
</dbReference>
<evidence type="ECO:0000256" key="3">
    <source>
        <dbReference type="ARBA" id="ARBA00022723"/>
    </source>
</evidence>
<evidence type="ECO:0000256" key="6">
    <source>
        <dbReference type="PIRSR" id="PIRSR602401-1"/>
    </source>
</evidence>
<reference evidence="8" key="1">
    <citation type="journal article" date="2018" name="Genome Biol. Evol.">
        <title>Genomics and development of Lentinus tigrinus, a white-rot wood-decaying mushroom with dimorphic fruiting bodies.</title>
        <authorList>
            <person name="Wu B."/>
            <person name="Xu Z."/>
            <person name="Knudson A."/>
            <person name="Carlson A."/>
            <person name="Chen N."/>
            <person name="Kovaka S."/>
            <person name="LaButti K."/>
            <person name="Lipzen A."/>
            <person name="Pennachio C."/>
            <person name="Riley R."/>
            <person name="Schakwitz W."/>
            <person name="Umezawa K."/>
            <person name="Ohm R.A."/>
            <person name="Grigoriev I.V."/>
            <person name="Nagy L.G."/>
            <person name="Gibbons J."/>
            <person name="Hibbett D."/>
        </authorList>
    </citation>
    <scope>NUCLEOTIDE SEQUENCE [LARGE SCALE GENOMIC DNA]</scope>
    <source>
        <strain evidence="8">ALCF2SS1-6</strain>
    </source>
</reference>
<evidence type="ECO:0000313" key="9">
    <source>
        <dbReference type="Proteomes" id="UP000313359"/>
    </source>
</evidence>
<protein>
    <submittedName>
        <fullName evidence="8">Cytochrome P450</fullName>
    </submittedName>
</protein>
<evidence type="ECO:0000256" key="1">
    <source>
        <dbReference type="ARBA" id="ARBA00001971"/>
    </source>
</evidence>
<dbReference type="Pfam" id="PF00067">
    <property type="entry name" value="p450"/>
    <property type="match status" value="1"/>
</dbReference>
<dbReference type="GO" id="GO:0016705">
    <property type="term" value="F:oxidoreductase activity, acting on paired donors, with incorporation or reduction of molecular oxygen"/>
    <property type="evidence" value="ECO:0007669"/>
    <property type="project" value="InterPro"/>
</dbReference>
<dbReference type="Gene3D" id="1.10.630.10">
    <property type="entry name" value="Cytochrome P450"/>
    <property type="match status" value="1"/>
</dbReference>
<keyword evidence="4" id="KW-0560">Oxidoreductase</keyword>
<evidence type="ECO:0000256" key="5">
    <source>
        <dbReference type="ARBA" id="ARBA00023004"/>
    </source>
</evidence>
<dbReference type="GO" id="GO:0005506">
    <property type="term" value="F:iron ion binding"/>
    <property type="evidence" value="ECO:0007669"/>
    <property type="project" value="InterPro"/>
</dbReference>
<gene>
    <name evidence="8" type="ORF">L227DRAFT_560581</name>
</gene>
<dbReference type="OrthoDB" id="1844152at2759"/>
<feature type="transmembrane region" description="Helical" evidence="7">
    <location>
        <begin position="214"/>
        <end position="237"/>
    </location>
</feature>
<evidence type="ECO:0000313" key="8">
    <source>
        <dbReference type="EMBL" id="RPD64783.1"/>
    </source>
</evidence>
<dbReference type="GO" id="GO:0020037">
    <property type="term" value="F:heme binding"/>
    <property type="evidence" value="ECO:0007669"/>
    <property type="project" value="InterPro"/>
</dbReference>
<keyword evidence="7" id="KW-0812">Transmembrane</keyword>
<dbReference type="PANTHER" id="PTHR46206">
    <property type="entry name" value="CYTOCHROME P450"/>
    <property type="match status" value="1"/>
</dbReference>
<feature type="transmembrane region" description="Helical" evidence="7">
    <location>
        <begin position="288"/>
        <end position="305"/>
    </location>
</feature>
<evidence type="ECO:0000256" key="2">
    <source>
        <dbReference type="ARBA" id="ARBA00010617"/>
    </source>
</evidence>
<dbReference type="SUPFAM" id="SSF48264">
    <property type="entry name" value="Cytochrome P450"/>
    <property type="match status" value="1"/>
</dbReference>
<accession>A0A5C2SLW9</accession>
<dbReference type="Proteomes" id="UP000313359">
    <property type="component" value="Unassembled WGS sequence"/>
</dbReference>
<dbReference type="PRINTS" id="PR00463">
    <property type="entry name" value="EP450I"/>
</dbReference>
<comment type="similarity">
    <text evidence="2">Belongs to the cytochrome P450 family.</text>
</comment>
<comment type="cofactor">
    <cofactor evidence="1 6">
        <name>heme</name>
        <dbReference type="ChEBI" id="CHEBI:30413"/>
    </cofactor>
</comment>
<dbReference type="STRING" id="1328759.A0A5C2SLW9"/>
<keyword evidence="3 6" id="KW-0479">Metal-binding</keyword>
<dbReference type="EMBL" id="ML122253">
    <property type="protein sequence ID" value="RPD64783.1"/>
    <property type="molecule type" value="Genomic_DNA"/>
</dbReference>